<evidence type="ECO:0000256" key="1">
    <source>
        <dbReference type="ARBA" id="ARBA00009884"/>
    </source>
</evidence>
<keyword evidence="4" id="KW-1185">Reference proteome</keyword>
<dbReference type="Gene3D" id="3.40.50.1910">
    <property type="match status" value="2"/>
</dbReference>
<name>W6U9S4_ECHGR</name>
<dbReference type="InterPro" id="IPR027482">
    <property type="entry name" value="Sec1-like_dom2"/>
</dbReference>
<dbReference type="Gene3D" id="1.25.40.60">
    <property type="match status" value="1"/>
</dbReference>
<dbReference type="CTD" id="36342758"/>
<feature type="region of interest" description="Disordered" evidence="2">
    <location>
        <begin position="693"/>
        <end position="736"/>
    </location>
</feature>
<dbReference type="InterPro" id="IPR001619">
    <property type="entry name" value="Sec1-like"/>
</dbReference>
<feature type="compositionally biased region" description="Basic residues" evidence="2">
    <location>
        <begin position="706"/>
        <end position="718"/>
    </location>
</feature>
<comment type="caution">
    <text evidence="3">The sequence shown here is derived from an EMBL/GenBank/DDBJ whole genome shotgun (WGS) entry which is preliminary data.</text>
</comment>
<dbReference type="OrthoDB" id="2228at2759"/>
<dbReference type="RefSeq" id="XP_024349319.1">
    <property type="nucleotide sequence ID" value="XM_024496292.1"/>
</dbReference>
<protein>
    <submittedName>
        <fullName evidence="3">Syntaxin-binding protein</fullName>
    </submittedName>
</protein>
<evidence type="ECO:0000313" key="4">
    <source>
        <dbReference type="Proteomes" id="UP000019149"/>
    </source>
</evidence>
<dbReference type="Pfam" id="PF00995">
    <property type="entry name" value="Sec1"/>
    <property type="match status" value="1"/>
</dbReference>
<dbReference type="OMA" id="HCGPRLI"/>
<dbReference type="InterPro" id="IPR036045">
    <property type="entry name" value="Sec1-like_sf"/>
</dbReference>
<dbReference type="GeneID" id="36342758"/>
<dbReference type="EMBL" id="APAU02000068">
    <property type="protein sequence ID" value="EUB58123.1"/>
    <property type="molecule type" value="Genomic_DNA"/>
</dbReference>
<dbReference type="SUPFAM" id="SSF56815">
    <property type="entry name" value="Sec1/munc18-like (SM) proteins"/>
    <property type="match status" value="1"/>
</dbReference>
<dbReference type="STRING" id="6210.W6U9S4"/>
<feature type="compositionally biased region" description="Polar residues" evidence="2">
    <location>
        <begin position="639"/>
        <end position="652"/>
    </location>
</feature>
<feature type="region of interest" description="Disordered" evidence="2">
    <location>
        <begin position="578"/>
        <end position="652"/>
    </location>
</feature>
<dbReference type="PIRSF" id="PIRSF005715">
    <property type="entry name" value="VPS45_Sec1"/>
    <property type="match status" value="1"/>
</dbReference>
<dbReference type="KEGG" id="egl:EGR_07043"/>
<evidence type="ECO:0000256" key="2">
    <source>
        <dbReference type="SAM" id="MobiDB-lite"/>
    </source>
</evidence>
<reference evidence="3 4" key="1">
    <citation type="journal article" date="2013" name="Nat. Genet.">
        <title>The genome of the hydatid tapeworm Echinococcus granulosus.</title>
        <authorList>
            <person name="Zheng H."/>
            <person name="Zhang W."/>
            <person name="Zhang L."/>
            <person name="Zhang Z."/>
            <person name="Li J."/>
            <person name="Lu G."/>
            <person name="Zhu Y."/>
            <person name="Wang Y."/>
            <person name="Huang Y."/>
            <person name="Liu J."/>
            <person name="Kang H."/>
            <person name="Chen J."/>
            <person name="Wang L."/>
            <person name="Chen A."/>
            <person name="Yu S."/>
            <person name="Gao Z."/>
            <person name="Jin L."/>
            <person name="Gu W."/>
            <person name="Wang Z."/>
            <person name="Zhao L."/>
            <person name="Shi B."/>
            <person name="Wen H."/>
            <person name="Lin R."/>
            <person name="Jones M.K."/>
            <person name="Brejova B."/>
            <person name="Vinar T."/>
            <person name="Zhao G."/>
            <person name="McManus D.P."/>
            <person name="Chen Z."/>
            <person name="Zhou Y."/>
            <person name="Wang S."/>
        </authorList>
    </citation>
    <scope>NUCLEOTIDE SEQUENCE [LARGE SCALE GENOMIC DNA]</scope>
</reference>
<organism evidence="3 4">
    <name type="scientific">Echinococcus granulosus</name>
    <name type="common">Hydatid tapeworm</name>
    <dbReference type="NCBI Taxonomy" id="6210"/>
    <lineage>
        <taxon>Eukaryota</taxon>
        <taxon>Metazoa</taxon>
        <taxon>Spiralia</taxon>
        <taxon>Lophotrochozoa</taxon>
        <taxon>Platyhelminthes</taxon>
        <taxon>Cestoda</taxon>
        <taxon>Eucestoda</taxon>
        <taxon>Cyclophyllidea</taxon>
        <taxon>Taeniidae</taxon>
        <taxon>Echinococcus</taxon>
        <taxon>Echinococcus granulosus group</taxon>
    </lineage>
</organism>
<gene>
    <name evidence="3" type="ORF">EGR_07043</name>
</gene>
<dbReference type="Gene3D" id="3.90.830.10">
    <property type="entry name" value="Syntaxin Binding Protein 1, Chain A, domain 2"/>
    <property type="match status" value="1"/>
</dbReference>
<dbReference type="InterPro" id="IPR043127">
    <property type="entry name" value="Sec-1-like_dom3a"/>
</dbReference>
<dbReference type="AlphaFoldDB" id="W6U9S4"/>
<dbReference type="GO" id="GO:0016192">
    <property type="term" value="P:vesicle-mediated transport"/>
    <property type="evidence" value="ECO:0007669"/>
    <property type="project" value="InterPro"/>
</dbReference>
<proteinExistence type="inferred from homology"/>
<sequence length="771" mass="85119">MALESEVSRIFLEHVFCPKSRPKGWRVLVLDERSTEILSSCLRMQDIMDTGVTLVENITKKRRNLPMEAIYLLEPCKDSVSRLLRDFTNNPKNYTAAYVYFTIACSDEILKQISVSGCVRYFKALTILNIGFLPIESHIFSINCHETAWLYTCPVDRVPDMNNRLESLAEQIATLCVTLNEYPKIRYRKRSSNLELAQFIQLKLTKHKGDNPQLGQGLHKDRSILLLLDRGFDPLTPLLHDLTLQSLTRDLKEINGNSYKYGKGQEYELTDKDKLWKELRNEHIADVSKSLPTRLRAFAESKRHFLASTKKADEIASGASSLRGSQESINSVGTTSSGVVNYGADVPPDANSNASRLSSAAHLRALQAMVHEMPQYQKEAASYNALVSITDYCLSACRENINNICTVEQDLVMGQTAHGDTLPDPMMSLVNVLKPDSMTEVDRFRLILIYVITQGGILEANLEKLLDYARLSLTYKSLVAAMSSIMGARLISSVDGSFDSPLFRGLPSLASAPSFIQYYLPIKGKRLRDVDENSYALSRWVPYLDDLLEKCISDSLDSQCFPYLPGVQGSLSKVGSFPKPTDQLAVPNSSDLRGPSARFRAPSPQPPSTTRTGGSEGPAGGIPTSPDLSNRQKQRSDSGRSTVSADDSIFGETSMSDHCGPRLIVFVVGGITWPETRVCYSVTQRCMEARLAASDKSSGPATGVHVKNRGHLGRHSHKSSGLSLPPSQPSNQHVLKNGGGAGWNWEVILGGTGVLTPKQFVANLQNLVEYS</sequence>
<dbReference type="PANTHER" id="PTHR11679">
    <property type="entry name" value="VESICLE PROTEIN SORTING-ASSOCIATED"/>
    <property type="match status" value="1"/>
</dbReference>
<dbReference type="Proteomes" id="UP000019149">
    <property type="component" value="Unassembled WGS sequence"/>
</dbReference>
<comment type="similarity">
    <text evidence="1">Belongs to the STXBP/unc-18/SEC1 family.</text>
</comment>
<accession>W6U9S4</accession>
<dbReference type="InterPro" id="IPR043154">
    <property type="entry name" value="Sec-1-like_dom1"/>
</dbReference>
<dbReference type="Gene3D" id="3.40.50.2060">
    <property type="match status" value="1"/>
</dbReference>
<evidence type="ECO:0000313" key="3">
    <source>
        <dbReference type="EMBL" id="EUB58123.1"/>
    </source>
</evidence>